<dbReference type="EMBL" id="KX129784">
    <property type="protein sequence ID" value="ANR95782.1"/>
    <property type="molecule type" value="Genomic_DNA"/>
</dbReference>
<dbReference type="Proteomes" id="UP000290652">
    <property type="component" value="Unassembled WGS sequence"/>
</dbReference>
<evidence type="ECO:0000313" key="7">
    <source>
        <dbReference type="Proteomes" id="UP000591371"/>
    </source>
</evidence>
<dbReference type="AlphaFoldDB" id="A0A1B1IL60"/>
<organism evidence="1">
    <name type="scientific">Escherichia coli</name>
    <dbReference type="NCBI Taxonomy" id="562"/>
    <lineage>
        <taxon>Bacteria</taxon>
        <taxon>Pseudomonadati</taxon>
        <taxon>Pseudomonadota</taxon>
        <taxon>Gammaproteobacteria</taxon>
        <taxon>Enterobacterales</taxon>
        <taxon>Enterobacteriaceae</taxon>
        <taxon>Escherichia</taxon>
    </lineage>
</organism>
<evidence type="ECO:0000313" key="6">
    <source>
        <dbReference type="Proteomes" id="UP000290652"/>
    </source>
</evidence>
<sequence>MIHFAEREARERKAHASSGPIVTLSSVIEAFFGIRFTPVQNDGNFSKAADDYKRSLSKLVQNGAPKE</sequence>
<dbReference type="RefSeq" id="WP_011011067.1">
    <property type="nucleotide sequence ID" value="NZ_KX129784.1"/>
</dbReference>
<evidence type="ECO:0000313" key="2">
    <source>
        <dbReference type="EMBL" id="EFA4420104.1"/>
    </source>
</evidence>
<reference evidence="3 6" key="3">
    <citation type="submission" date="2019-01" db="EMBL/GenBank/DDBJ databases">
        <title>Genomic analysis of febrile catheter-associated UTI E. coli isolates.</title>
        <authorList>
            <person name="Potter R."/>
            <person name="Zou Z."/>
            <person name="Henderson J."/>
            <person name="Dantas G."/>
        </authorList>
    </citation>
    <scope>NUCLEOTIDE SEQUENCE [LARGE SCALE GENOMIC DNA]</scope>
    <source>
        <strain evidence="3 6">49_rectal</strain>
    </source>
</reference>
<dbReference type="Proteomes" id="UP000591371">
    <property type="component" value="Unassembled WGS sequence"/>
</dbReference>
<geneLocation type="plasmid" evidence="1">
    <name>pH226B</name>
</geneLocation>
<dbReference type="EMBL" id="AASATZ010000035">
    <property type="protein sequence ID" value="EFA4420104.1"/>
    <property type="molecule type" value="Genomic_DNA"/>
</dbReference>
<evidence type="ECO:0000313" key="4">
    <source>
        <dbReference type="EMBL" id="STN24944.1"/>
    </source>
</evidence>
<dbReference type="Proteomes" id="UP000254255">
    <property type="component" value="Unassembled WGS sequence"/>
</dbReference>
<protein>
    <submittedName>
        <fullName evidence="1">Uncharacterized protein</fullName>
    </submittedName>
</protein>
<dbReference type="PATRIC" id="fig|562.7814.peg.1381"/>
<dbReference type="GeneID" id="40105224"/>
<reference evidence="2 7" key="4">
    <citation type="submission" date="2019-03" db="EMBL/GenBank/DDBJ databases">
        <authorList>
            <consortium name="GenomeTrakr network: Whole genome sequencing for foodborne pathogen traceback"/>
        </authorList>
    </citation>
    <scope>NUCLEOTIDE SEQUENCE [LARGE SCALE GENOMIC DNA]</scope>
    <source>
        <strain evidence="2 7">PSU-1190</strain>
    </source>
</reference>
<evidence type="ECO:0000313" key="3">
    <source>
        <dbReference type="EMBL" id="RXB22083.1"/>
    </source>
</evidence>
<dbReference type="EMBL" id="UGET01000005">
    <property type="protein sequence ID" value="STN24944.1"/>
    <property type="molecule type" value="Genomic_DNA"/>
</dbReference>
<evidence type="ECO:0000313" key="5">
    <source>
        <dbReference type="Proteomes" id="UP000254255"/>
    </source>
</evidence>
<reference evidence="4 5" key="2">
    <citation type="submission" date="2018-06" db="EMBL/GenBank/DDBJ databases">
        <authorList>
            <consortium name="Pathogen Informatics"/>
            <person name="Doyle S."/>
        </authorList>
    </citation>
    <scope>NUCLEOTIDE SEQUENCE [LARGE SCALE GENOMIC DNA]</scope>
    <source>
        <strain evidence="4 5">NCTC13148</strain>
    </source>
</reference>
<proteinExistence type="predicted"/>
<keyword evidence="1" id="KW-0614">Plasmid</keyword>
<accession>A0A1B1IL60</accession>
<reference evidence="1" key="1">
    <citation type="journal article" date="2016" name="Antimicrob. Agents Chemother.">
        <title>Full-length nucleotide sequences of mcr-1 harboring plasmids isolated from extended-spectrum beta-lactamase (ESBL)- producing Escherichia coli of different origins.</title>
        <authorList>
            <person name="Zurfluh K."/>
            <person name="Klumpp J."/>
            <person name="Nuesch-Inderbinen M."/>
            <person name="Stephan R."/>
        </authorList>
    </citation>
    <scope>NUCLEOTIDE SEQUENCE</scope>
    <source>
        <strain evidence="1">H226B</strain>
        <plasmid evidence="1">pH226B</plasmid>
    </source>
</reference>
<dbReference type="EMBL" id="SCIU01000074">
    <property type="protein sequence ID" value="RXB22083.1"/>
    <property type="molecule type" value="Genomic_DNA"/>
</dbReference>
<evidence type="ECO:0000313" key="1">
    <source>
        <dbReference type="EMBL" id="ANR95782.1"/>
    </source>
</evidence>
<gene>
    <name evidence="2" type="ORF">D3G36_19990</name>
    <name evidence="3" type="ORF">EPS97_22285</name>
    <name evidence="4" type="ORF">NCTC13148_05341</name>
</gene>
<name>A0A1B1IL60_ECOLX</name>